<dbReference type="Proteomes" id="UP000682733">
    <property type="component" value="Unassembled WGS sequence"/>
</dbReference>
<dbReference type="GO" id="GO:0003676">
    <property type="term" value="F:nucleic acid binding"/>
    <property type="evidence" value="ECO:0007669"/>
    <property type="project" value="InterPro"/>
</dbReference>
<protein>
    <recommendedName>
        <fullName evidence="4">Transposase</fullName>
    </recommendedName>
</protein>
<evidence type="ECO:0000313" key="3">
    <source>
        <dbReference type="Proteomes" id="UP000677228"/>
    </source>
</evidence>
<dbReference type="Proteomes" id="UP000677228">
    <property type="component" value="Unassembled WGS sequence"/>
</dbReference>
<dbReference type="EMBL" id="CAJNOK010002904">
    <property type="protein sequence ID" value="CAF0879751.1"/>
    <property type="molecule type" value="Genomic_DNA"/>
</dbReference>
<gene>
    <name evidence="1" type="ORF">OVA965_LOCUS8558</name>
    <name evidence="2" type="ORF">TMI583_LOCUS8554</name>
</gene>
<evidence type="ECO:0000313" key="2">
    <source>
        <dbReference type="EMBL" id="CAF3663579.1"/>
    </source>
</evidence>
<name>A0A8S2D4X0_9BILA</name>
<reference evidence="1" key="1">
    <citation type="submission" date="2021-02" db="EMBL/GenBank/DDBJ databases">
        <authorList>
            <person name="Nowell W R."/>
        </authorList>
    </citation>
    <scope>NUCLEOTIDE SEQUENCE</scope>
</reference>
<organism evidence="1 3">
    <name type="scientific">Didymodactylos carnosus</name>
    <dbReference type="NCBI Taxonomy" id="1234261"/>
    <lineage>
        <taxon>Eukaryota</taxon>
        <taxon>Metazoa</taxon>
        <taxon>Spiralia</taxon>
        <taxon>Gnathifera</taxon>
        <taxon>Rotifera</taxon>
        <taxon>Eurotatoria</taxon>
        <taxon>Bdelloidea</taxon>
        <taxon>Philodinida</taxon>
        <taxon>Philodinidae</taxon>
        <taxon>Didymodactylos</taxon>
    </lineage>
</organism>
<dbReference type="EMBL" id="CAJOBA010002905">
    <property type="protein sequence ID" value="CAF3663579.1"/>
    <property type="molecule type" value="Genomic_DNA"/>
</dbReference>
<dbReference type="PANTHER" id="PTHR46060:SF3">
    <property type="entry name" value="PROTEIN GVQW3"/>
    <property type="match status" value="1"/>
</dbReference>
<sequence length="200" mass="23070">MAGPLGAEKYIYARETDSYSSSSNCSTWSKWFRDGREDVEDEERVGRPITETTTENIRQVEDFINDDPYITINELEPESGLIINEVKKQRPILGVQSIKLHHDNGKPHIHEDVVSHLQSEGVTVMSHPSNSPDLSSCDFCLFDLIKQNIGDQDDAESLHEAVTKFMKSLKKKEYKKTFDKWIERMHLCINNHGDYFEHLI</sequence>
<proteinExistence type="predicted"/>
<comment type="caution">
    <text evidence="1">The sequence shown here is derived from an EMBL/GenBank/DDBJ whole genome shotgun (WGS) entry which is preliminary data.</text>
</comment>
<dbReference type="PANTHER" id="PTHR46060">
    <property type="entry name" value="MARINER MOS1 TRANSPOSASE-LIKE PROTEIN"/>
    <property type="match status" value="1"/>
</dbReference>
<accession>A0A8S2D4X0</accession>
<evidence type="ECO:0000313" key="1">
    <source>
        <dbReference type="EMBL" id="CAF0879751.1"/>
    </source>
</evidence>
<dbReference type="Gene3D" id="3.30.420.10">
    <property type="entry name" value="Ribonuclease H-like superfamily/Ribonuclease H"/>
    <property type="match status" value="1"/>
</dbReference>
<dbReference type="InterPro" id="IPR052709">
    <property type="entry name" value="Transposase-MT_Hybrid"/>
</dbReference>
<evidence type="ECO:0008006" key="4">
    <source>
        <dbReference type="Google" id="ProtNLM"/>
    </source>
</evidence>
<dbReference type="InterPro" id="IPR036397">
    <property type="entry name" value="RNaseH_sf"/>
</dbReference>
<dbReference type="AlphaFoldDB" id="A0A8S2D4X0"/>